<keyword evidence="3 9" id="KW-0031">Aminopeptidase</keyword>
<dbReference type="Pfam" id="PF02127">
    <property type="entry name" value="Peptidase_M18"/>
    <property type="match status" value="1"/>
</dbReference>
<evidence type="ECO:0000256" key="3">
    <source>
        <dbReference type="ARBA" id="ARBA00022438"/>
    </source>
</evidence>
<evidence type="ECO:0000256" key="8">
    <source>
        <dbReference type="ARBA" id="ARBA00023049"/>
    </source>
</evidence>
<evidence type="ECO:0000256" key="10">
    <source>
        <dbReference type="SAM" id="MobiDB-lite"/>
    </source>
</evidence>
<comment type="similarity">
    <text evidence="2 9">Belongs to the peptidase M18 family.</text>
</comment>
<accession>A0ABQ5KT12</accession>
<evidence type="ECO:0000256" key="7">
    <source>
        <dbReference type="ARBA" id="ARBA00022833"/>
    </source>
</evidence>
<feature type="region of interest" description="Disordered" evidence="10">
    <location>
        <begin position="1"/>
        <end position="21"/>
    </location>
</feature>
<dbReference type="SUPFAM" id="SSF53187">
    <property type="entry name" value="Zn-dependent exopeptidases"/>
    <property type="match status" value="1"/>
</dbReference>
<dbReference type="Proteomes" id="UP001057375">
    <property type="component" value="Unassembled WGS sequence"/>
</dbReference>
<evidence type="ECO:0000313" key="12">
    <source>
        <dbReference type="Proteomes" id="UP001057375"/>
    </source>
</evidence>
<comment type="caution">
    <text evidence="11">The sequence shown here is derived from an EMBL/GenBank/DDBJ whole genome shotgun (WGS) entry which is preliminary data.</text>
</comment>
<dbReference type="Gene3D" id="3.40.630.10">
    <property type="entry name" value="Zn peptidases"/>
    <property type="match status" value="1"/>
</dbReference>
<dbReference type="InterPro" id="IPR023358">
    <property type="entry name" value="Peptidase_M18_dom2"/>
</dbReference>
<evidence type="ECO:0000256" key="6">
    <source>
        <dbReference type="ARBA" id="ARBA00022801"/>
    </source>
</evidence>
<dbReference type="PRINTS" id="PR00932">
    <property type="entry name" value="AMINO1PTASE"/>
</dbReference>
<dbReference type="Gene3D" id="2.30.250.10">
    <property type="entry name" value="Aminopeptidase i, Domain 2"/>
    <property type="match status" value="1"/>
</dbReference>
<evidence type="ECO:0000256" key="9">
    <source>
        <dbReference type="RuleBase" id="RU004386"/>
    </source>
</evidence>
<evidence type="ECO:0000256" key="2">
    <source>
        <dbReference type="ARBA" id="ARBA00008290"/>
    </source>
</evidence>
<evidence type="ECO:0000313" key="11">
    <source>
        <dbReference type="EMBL" id="GKT35603.1"/>
    </source>
</evidence>
<feature type="non-terminal residue" evidence="11">
    <location>
        <position position="184"/>
    </location>
</feature>
<reference evidence="11" key="1">
    <citation type="submission" date="2022-03" db="EMBL/GenBank/DDBJ databases">
        <title>Draft genome sequence of Aduncisulcus paluster, a free-living microaerophilic Fornicata.</title>
        <authorList>
            <person name="Yuyama I."/>
            <person name="Kume K."/>
            <person name="Tamura T."/>
            <person name="Inagaki Y."/>
            <person name="Hashimoto T."/>
        </authorList>
    </citation>
    <scope>NUCLEOTIDE SEQUENCE</scope>
    <source>
        <strain evidence="11">NY0171</strain>
    </source>
</reference>
<organism evidence="11 12">
    <name type="scientific">Aduncisulcus paluster</name>
    <dbReference type="NCBI Taxonomy" id="2918883"/>
    <lineage>
        <taxon>Eukaryota</taxon>
        <taxon>Metamonada</taxon>
        <taxon>Carpediemonas-like organisms</taxon>
        <taxon>Aduncisulcus</taxon>
    </lineage>
</organism>
<keyword evidence="7 9" id="KW-0862">Zinc</keyword>
<sequence>MEEKKEIKKESREKELTESEKSVWETLNDHEKESVFMFAEPYRLWCESFRTERERTKYFVEAATSKYDFKVIEIGSDADLSGKYPPGTRLLYVNKKKSFSLVVVGKESPVTHGFRLIGSHLDTPRLDLKLAPLKESSDAKVAVMRTHYYGGVKLYQWATVPLHLVGTVVLEDGSCVDVDVGKNP</sequence>
<proteinExistence type="inferred from homology"/>
<evidence type="ECO:0000256" key="5">
    <source>
        <dbReference type="ARBA" id="ARBA00022723"/>
    </source>
</evidence>
<protein>
    <submittedName>
        <fullName evidence="11">Peptidase M18 like protein</fullName>
    </submittedName>
</protein>
<evidence type="ECO:0000256" key="4">
    <source>
        <dbReference type="ARBA" id="ARBA00022670"/>
    </source>
</evidence>
<dbReference type="EMBL" id="BQXS01011027">
    <property type="protein sequence ID" value="GKT35603.1"/>
    <property type="molecule type" value="Genomic_DNA"/>
</dbReference>
<keyword evidence="12" id="KW-1185">Reference proteome</keyword>
<dbReference type="InterPro" id="IPR001948">
    <property type="entry name" value="Peptidase_M18"/>
</dbReference>
<keyword evidence="8 9" id="KW-0482">Metalloprotease</keyword>
<gene>
    <name evidence="11" type="ORF">ADUPG1_008730</name>
</gene>
<evidence type="ECO:0000256" key="1">
    <source>
        <dbReference type="ARBA" id="ARBA00001947"/>
    </source>
</evidence>
<dbReference type="SUPFAM" id="SSF101821">
    <property type="entry name" value="Aminopeptidase/glucanase lid domain"/>
    <property type="match status" value="1"/>
</dbReference>
<keyword evidence="4 9" id="KW-0645">Protease</keyword>
<keyword evidence="5 9" id="KW-0479">Metal-binding</keyword>
<comment type="cofactor">
    <cofactor evidence="1">
        <name>Zn(2+)</name>
        <dbReference type="ChEBI" id="CHEBI:29105"/>
    </cofactor>
</comment>
<name>A0ABQ5KT12_9EUKA</name>
<keyword evidence="6 9" id="KW-0378">Hydrolase</keyword>